<organism evidence="2 3">
    <name type="scientific">Citrobacter freundii</name>
    <dbReference type="NCBI Taxonomy" id="546"/>
    <lineage>
        <taxon>Bacteria</taxon>
        <taxon>Pseudomonadati</taxon>
        <taxon>Pseudomonadota</taxon>
        <taxon>Gammaproteobacteria</taxon>
        <taxon>Enterobacterales</taxon>
        <taxon>Enterobacteriaceae</taxon>
        <taxon>Citrobacter</taxon>
        <taxon>Citrobacter freundii complex</taxon>
    </lineage>
</organism>
<name>A0AA40NEC1_CITFR</name>
<dbReference type="Proteomes" id="UP000050520">
    <property type="component" value="Unassembled WGS sequence"/>
</dbReference>
<comment type="caution">
    <text evidence="2">The sequence shown here is derived from an EMBL/GenBank/DDBJ whole genome shotgun (WGS) entry which is preliminary data.</text>
</comment>
<feature type="non-terminal residue" evidence="2">
    <location>
        <position position="39"/>
    </location>
</feature>
<dbReference type="EMBL" id="LJEB01000338">
    <property type="protein sequence ID" value="KPR45991.1"/>
    <property type="molecule type" value="Genomic_DNA"/>
</dbReference>
<feature type="domain" description="EAL" evidence="1">
    <location>
        <begin position="1"/>
        <end position="23"/>
    </location>
</feature>
<evidence type="ECO:0000259" key="1">
    <source>
        <dbReference type="PROSITE" id="PS50883"/>
    </source>
</evidence>
<evidence type="ECO:0000313" key="3">
    <source>
        <dbReference type="Proteomes" id="UP000050520"/>
    </source>
</evidence>
<accession>A0AA40NEC1</accession>
<dbReference type="InterPro" id="IPR001633">
    <property type="entry name" value="EAL_dom"/>
</dbReference>
<evidence type="ECO:0000313" key="2">
    <source>
        <dbReference type="EMBL" id="KPR45991.1"/>
    </source>
</evidence>
<dbReference type="AlphaFoldDB" id="A0AA40NEC1"/>
<proteinExistence type="predicted"/>
<reference evidence="3" key="1">
    <citation type="submission" date="2015-09" db="EMBL/GenBank/DDBJ databases">
        <title>Prevalence of NDMs in South Africa.</title>
        <authorList>
            <person name="Osei Sekyere J."/>
            <person name="Govinden U."/>
            <person name="Essack S."/>
            <person name="Haldorsen B."/>
            <person name="Samuelsen O."/>
            <person name="Aasnaes B."/>
            <person name="Sundsfjord A."/>
        </authorList>
    </citation>
    <scope>NUCLEOTIDE SEQUENCE [LARGE SCALE GENOMIC DNA]</scope>
    <source>
        <strain evidence="3">ST62:944112508</strain>
    </source>
</reference>
<sequence>MQGFLFARPMPAAAFVGFVNQWRNTTMNANEPSTSCCVC</sequence>
<gene>
    <name evidence="2" type="ORF">AN672_29375</name>
</gene>
<reference evidence="2 3" key="2">
    <citation type="journal article" date="2017" name="PLoS ONE">
        <title>Genomic and phenotypic characterisation of fluoroquinolone resistance mechanisms in Enterobacteriaceae in Durban, South Africa.</title>
        <authorList>
            <person name="Osei Sekyere J."/>
            <person name="Amoako D.G."/>
        </authorList>
    </citation>
    <scope>NUCLEOTIDE SEQUENCE [LARGE SCALE GENOMIC DNA]</scope>
    <source>
        <strain evidence="2 3">ST62:944112508</strain>
    </source>
</reference>
<dbReference type="PROSITE" id="PS50883">
    <property type="entry name" value="EAL"/>
    <property type="match status" value="1"/>
</dbReference>
<protein>
    <submittedName>
        <fullName evidence="2">Transposase</fullName>
    </submittedName>
</protein>